<sequence length="139" mass="15964">MSTSHTHGSSKEGLRWTWELHDLFEEAVNWLGGPDGATPKGILKARNVEGLTIYHVKSHLQIGLQRQLSDHHEVQRKLKSKMEAQSRFLERFTDKPRNRTNLRKSTKPFSPATLPSLCEESESNAKDFESDSERLKNPR</sequence>
<dbReference type="Gene3D" id="1.10.10.60">
    <property type="entry name" value="Homeodomain-like"/>
    <property type="match status" value="1"/>
</dbReference>
<proteinExistence type="predicted"/>
<keyword evidence="4" id="KW-0539">Nucleus</keyword>
<evidence type="ECO:0000256" key="3">
    <source>
        <dbReference type="ARBA" id="ARBA00023163"/>
    </source>
</evidence>
<name>A0AAV5KBM7_9ROSI</name>
<feature type="compositionally biased region" description="Basic and acidic residues" evidence="5">
    <location>
        <begin position="88"/>
        <end position="97"/>
    </location>
</feature>
<dbReference type="GO" id="GO:0003700">
    <property type="term" value="F:DNA-binding transcription factor activity"/>
    <property type="evidence" value="ECO:0007669"/>
    <property type="project" value="InterPro"/>
</dbReference>
<dbReference type="Proteomes" id="UP001054252">
    <property type="component" value="Unassembled WGS sequence"/>
</dbReference>
<dbReference type="GO" id="GO:0003677">
    <property type="term" value="F:DNA binding"/>
    <property type="evidence" value="ECO:0007669"/>
    <property type="project" value="InterPro"/>
</dbReference>
<dbReference type="PANTHER" id="PTHR31499">
    <property type="entry name" value="MYB FAMILY TRANSCRIPTION FACTOR PHL11"/>
    <property type="match status" value="1"/>
</dbReference>
<gene>
    <name evidence="7" type="ORF">SLEP1_g31901</name>
</gene>
<dbReference type="GO" id="GO:0005634">
    <property type="term" value="C:nucleus"/>
    <property type="evidence" value="ECO:0007669"/>
    <property type="project" value="UniProtKB-SubCell"/>
</dbReference>
<dbReference type="EMBL" id="BPVZ01000059">
    <property type="protein sequence ID" value="GKV21992.1"/>
    <property type="molecule type" value="Genomic_DNA"/>
</dbReference>
<evidence type="ECO:0000313" key="8">
    <source>
        <dbReference type="Proteomes" id="UP001054252"/>
    </source>
</evidence>
<dbReference type="Pfam" id="PF14379">
    <property type="entry name" value="Myb_CC_LHEQLE"/>
    <property type="match status" value="1"/>
</dbReference>
<evidence type="ECO:0000256" key="2">
    <source>
        <dbReference type="ARBA" id="ARBA00023015"/>
    </source>
</evidence>
<dbReference type="InterPro" id="IPR006447">
    <property type="entry name" value="Myb_dom_plants"/>
</dbReference>
<comment type="subcellular location">
    <subcellularLocation>
        <location evidence="1">Nucleus</location>
    </subcellularLocation>
</comment>
<evidence type="ECO:0000259" key="6">
    <source>
        <dbReference type="Pfam" id="PF14379"/>
    </source>
</evidence>
<feature type="region of interest" description="Disordered" evidence="5">
    <location>
        <begin position="88"/>
        <end position="139"/>
    </location>
</feature>
<evidence type="ECO:0000256" key="4">
    <source>
        <dbReference type="ARBA" id="ARBA00023242"/>
    </source>
</evidence>
<organism evidence="7 8">
    <name type="scientific">Rubroshorea leprosula</name>
    <dbReference type="NCBI Taxonomy" id="152421"/>
    <lineage>
        <taxon>Eukaryota</taxon>
        <taxon>Viridiplantae</taxon>
        <taxon>Streptophyta</taxon>
        <taxon>Embryophyta</taxon>
        <taxon>Tracheophyta</taxon>
        <taxon>Spermatophyta</taxon>
        <taxon>Magnoliopsida</taxon>
        <taxon>eudicotyledons</taxon>
        <taxon>Gunneridae</taxon>
        <taxon>Pentapetalae</taxon>
        <taxon>rosids</taxon>
        <taxon>malvids</taxon>
        <taxon>Malvales</taxon>
        <taxon>Dipterocarpaceae</taxon>
        <taxon>Rubroshorea</taxon>
    </lineage>
</organism>
<dbReference type="InterPro" id="IPR025756">
    <property type="entry name" value="Myb_CC_LHEQLE"/>
</dbReference>
<keyword evidence="3" id="KW-0804">Transcription</keyword>
<comment type="caution">
    <text evidence="7">The sequence shown here is derived from an EMBL/GenBank/DDBJ whole genome shotgun (WGS) entry which is preliminary data.</text>
</comment>
<evidence type="ECO:0000256" key="1">
    <source>
        <dbReference type="ARBA" id="ARBA00004123"/>
    </source>
</evidence>
<keyword evidence="2" id="KW-0805">Transcription regulation</keyword>
<reference evidence="7 8" key="1">
    <citation type="journal article" date="2021" name="Commun. Biol.">
        <title>The genome of Shorea leprosula (Dipterocarpaceae) highlights the ecological relevance of drought in aseasonal tropical rainforests.</title>
        <authorList>
            <person name="Ng K.K.S."/>
            <person name="Kobayashi M.J."/>
            <person name="Fawcett J.A."/>
            <person name="Hatakeyama M."/>
            <person name="Paape T."/>
            <person name="Ng C.H."/>
            <person name="Ang C.C."/>
            <person name="Tnah L.H."/>
            <person name="Lee C.T."/>
            <person name="Nishiyama T."/>
            <person name="Sese J."/>
            <person name="O'Brien M.J."/>
            <person name="Copetti D."/>
            <person name="Mohd Noor M.I."/>
            <person name="Ong R.C."/>
            <person name="Putra M."/>
            <person name="Sireger I.Z."/>
            <person name="Indrioko S."/>
            <person name="Kosugi Y."/>
            <person name="Izuno A."/>
            <person name="Isagi Y."/>
            <person name="Lee S.L."/>
            <person name="Shimizu K.K."/>
        </authorList>
    </citation>
    <scope>NUCLEOTIDE SEQUENCE [LARGE SCALE GENOMIC DNA]</scope>
    <source>
        <strain evidence="7">214</strain>
    </source>
</reference>
<evidence type="ECO:0000313" key="7">
    <source>
        <dbReference type="EMBL" id="GKV21992.1"/>
    </source>
</evidence>
<feature type="domain" description="MYB-CC type transcription factor LHEQLE-containing" evidence="6">
    <location>
        <begin position="60"/>
        <end position="94"/>
    </location>
</feature>
<feature type="compositionally biased region" description="Basic and acidic residues" evidence="5">
    <location>
        <begin position="123"/>
        <end position="139"/>
    </location>
</feature>
<dbReference type="InterPro" id="IPR009057">
    <property type="entry name" value="Homeodomain-like_sf"/>
</dbReference>
<dbReference type="SUPFAM" id="SSF46689">
    <property type="entry name" value="Homeodomain-like"/>
    <property type="match status" value="1"/>
</dbReference>
<dbReference type="NCBIfam" id="TIGR01557">
    <property type="entry name" value="myb_SHAQKYF"/>
    <property type="match status" value="1"/>
</dbReference>
<evidence type="ECO:0000256" key="5">
    <source>
        <dbReference type="SAM" id="MobiDB-lite"/>
    </source>
</evidence>
<dbReference type="PANTHER" id="PTHR31499:SF79">
    <property type="entry name" value="HTH MYB-TYPE DOMAIN-CONTAINING PROTEIN"/>
    <property type="match status" value="1"/>
</dbReference>
<dbReference type="InterPro" id="IPR046955">
    <property type="entry name" value="PHR1-like"/>
</dbReference>
<keyword evidence="8" id="KW-1185">Reference proteome</keyword>
<accession>A0AAV5KBM7</accession>
<dbReference type="AlphaFoldDB" id="A0AAV5KBM7"/>
<protein>
    <recommendedName>
        <fullName evidence="6">MYB-CC type transcription factor LHEQLE-containing domain-containing protein</fullName>
    </recommendedName>
</protein>